<proteinExistence type="predicted"/>
<organism evidence="1 2">
    <name type="scientific">Eretmocerus hayati</name>
    <dbReference type="NCBI Taxonomy" id="131215"/>
    <lineage>
        <taxon>Eukaryota</taxon>
        <taxon>Metazoa</taxon>
        <taxon>Ecdysozoa</taxon>
        <taxon>Arthropoda</taxon>
        <taxon>Hexapoda</taxon>
        <taxon>Insecta</taxon>
        <taxon>Pterygota</taxon>
        <taxon>Neoptera</taxon>
        <taxon>Endopterygota</taxon>
        <taxon>Hymenoptera</taxon>
        <taxon>Apocrita</taxon>
        <taxon>Proctotrupomorpha</taxon>
        <taxon>Chalcidoidea</taxon>
        <taxon>Aphelinidae</taxon>
        <taxon>Aphelininae</taxon>
        <taxon>Eretmocerus</taxon>
    </lineage>
</organism>
<accession>A0ACC2P0N2</accession>
<comment type="caution">
    <text evidence="1">The sequence shown here is derived from an EMBL/GenBank/DDBJ whole genome shotgun (WGS) entry which is preliminary data.</text>
</comment>
<name>A0ACC2P0N2_9HYME</name>
<dbReference type="EMBL" id="CM056742">
    <property type="protein sequence ID" value="KAJ8675345.1"/>
    <property type="molecule type" value="Genomic_DNA"/>
</dbReference>
<gene>
    <name evidence="1" type="ORF">QAD02_011131</name>
</gene>
<dbReference type="Proteomes" id="UP001239111">
    <property type="component" value="Chromosome 2"/>
</dbReference>
<sequence length="257" mass="29306">MFLARVPSHNFIQRALFNEISHAEEYIKQASLLVKVIVTDVDSSAESIKYDFEGINSIYEARKGIVSKTLVNIHKNIQDSQNLTMKVIDVLEKQVLKSIFHLIVAIITTRDSISAREEDLINEQKNVIAKASPVLQVSVIAIGGDRGRWEQAQKSKKHHELELEDLFRTTKTLIDYLLTMNGKCREIISDCENHLEHLELADGHVGGSKTFFDRYIHMIENRGIFYNHTTESSDSSVVYLDILENLKSKFSQVYPDA</sequence>
<reference evidence="1" key="1">
    <citation type="submission" date="2023-04" db="EMBL/GenBank/DDBJ databases">
        <title>A chromosome-level genome assembly of the parasitoid wasp Eretmocerus hayati.</title>
        <authorList>
            <person name="Zhong Y."/>
            <person name="Liu S."/>
            <person name="Liu Y."/>
        </authorList>
    </citation>
    <scope>NUCLEOTIDE SEQUENCE</scope>
    <source>
        <strain evidence="1">ZJU_SS_LIU_2023</strain>
    </source>
</reference>
<protein>
    <submittedName>
        <fullName evidence="1">Uncharacterized protein</fullName>
    </submittedName>
</protein>
<evidence type="ECO:0000313" key="2">
    <source>
        <dbReference type="Proteomes" id="UP001239111"/>
    </source>
</evidence>
<keyword evidence="2" id="KW-1185">Reference proteome</keyword>
<evidence type="ECO:0000313" key="1">
    <source>
        <dbReference type="EMBL" id="KAJ8675345.1"/>
    </source>
</evidence>